<dbReference type="EMBL" id="JABBGM010000003">
    <property type="protein sequence ID" value="NML93636.1"/>
    <property type="molecule type" value="Genomic_DNA"/>
</dbReference>
<comment type="caution">
    <text evidence="1">The sequence shown here is derived from an EMBL/GenBank/DDBJ whole genome shotgun (WGS) entry which is preliminary data.</text>
</comment>
<dbReference type="AlphaFoldDB" id="A0A7Y0G8Z8"/>
<organism evidence="1 2">
    <name type="scientific">Novosphingobium olei</name>
    <dbReference type="NCBI Taxonomy" id="2728851"/>
    <lineage>
        <taxon>Bacteria</taxon>
        <taxon>Pseudomonadati</taxon>
        <taxon>Pseudomonadota</taxon>
        <taxon>Alphaproteobacteria</taxon>
        <taxon>Sphingomonadales</taxon>
        <taxon>Sphingomonadaceae</taxon>
        <taxon>Novosphingobium</taxon>
    </lineage>
</organism>
<gene>
    <name evidence="1" type="ORF">HHL27_08155</name>
</gene>
<protein>
    <submittedName>
        <fullName evidence="1">Uncharacterized protein</fullName>
    </submittedName>
</protein>
<dbReference type="Proteomes" id="UP000583556">
    <property type="component" value="Unassembled WGS sequence"/>
</dbReference>
<dbReference type="RefSeq" id="WP_169492912.1">
    <property type="nucleotide sequence ID" value="NZ_JABBGM010000003.1"/>
</dbReference>
<sequence length="99" mass="10639">MGSRLSRSAQRLRSAAIGLNSSEDVALVNRFADELEALSMREDTLKRIGIAAEASGTSETLKACLTSVFSLPEDDSLDWLIDKLDDNAADTKAANGSRH</sequence>
<evidence type="ECO:0000313" key="2">
    <source>
        <dbReference type="Proteomes" id="UP000583556"/>
    </source>
</evidence>
<reference evidence="1 2" key="1">
    <citation type="submission" date="2020-04" db="EMBL/GenBank/DDBJ databases">
        <title>Novosphingobium sp. TW-4 isolated from soil.</title>
        <authorList>
            <person name="Dahal R.H."/>
            <person name="Chaudhary D.K."/>
        </authorList>
    </citation>
    <scope>NUCLEOTIDE SEQUENCE [LARGE SCALE GENOMIC DNA]</scope>
    <source>
        <strain evidence="1 2">TW-4</strain>
    </source>
</reference>
<name>A0A7Y0G8Z8_9SPHN</name>
<keyword evidence="2" id="KW-1185">Reference proteome</keyword>
<accession>A0A7Y0G8Z8</accession>
<evidence type="ECO:0000313" key="1">
    <source>
        <dbReference type="EMBL" id="NML93636.1"/>
    </source>
</evidence>
<proteinExistence type="predicted"/>